<gene>
    <name evidence="1" type="ORF">GCM10022224_049050</name>
</gene>
<dbReference type="Proteomes" id="UP001500902">
    <property type="component" value="Unassembled WGS sequence"/>
</dbReference>
<sequence length="69" mass="7305">MPGVGGGAGVSEQDTVTDLGRAQDDGTICSHCHQDPTVGKCAQQAVRSAMLSEHVGKRRIPDAHRTNHR</sequence>
<protein>
    <submittedName>
        <fullName evidence="1">Uncharacterized protein</fullName>
    </submittedName>
</protein>
<proteinExistence type="predicted"/>
<accession>A0ABP7C7L7</accession>
<reference evidence="2" key="1">
    <citation type="journal article" date="2019" name="Int. J. Syst. Evol. Microbiol.">
        <title>The Global Catalogue of Microorganisms (GCM) 10K type strain sequencing project: providing services to taxonomists for standard genome sequencing and annotation.</title>
        <authorList>
            <consortium name="The Broad Institute Genomics Platform"/>
            <consortium name="The Broad Institute Genome Sequencing Center for Infectious Disease"/>
            <person name="Wu L."/>
            <person name="Ma J."/>
        </authorList>
    </citation>
    <scope>NUCLEOTIDE SEQUENCE [LARGE SCALE GENOMIC DNA]</scope>
    <source>
        <strain evidence="2">JCM 16904</strain>
    </source>
</reference>
<comment type="caution">
    <text evidence="1">The sequence shown here is derived from an EMBL/GenBank/DDBJ whole genome shotgun (WGS) entry which is preliminary data.</text>
</comment>
<organism evidence="1 2">
    <name type="scientific">Nonomuraea antimicrobica</name>
    <dbReference type="NCBI Taxonomy" id="561173"/>
    <lineage>
        <taxon>Bacteria</taxon>
        <taxon>Bacillati</taxon>
        <taxon>Actinomycetota</taxon>
        <taxon>Actinomycetes</taxon>
        <taxon>Streptosporangiales</taxon>
        <taxon>Streptosporangiaceae</taxon>
        <taxon>Nonomuraea</taxon>
    </lineage>
</organism>
<keyword evidence="2" id="KW-1185">Reference proteome</keyword>
<evidence type="ECO:0000313" key="2">
    <source>
        <dbReference type="Proteomes" id="UP001500902"/>
    </source>
</evidence>
<name>A0ABP7C7L7_9ACTN</name>
<dbReference type="EMBL" id="BAAAZP010000090">
    <property type="protein sequence ID" value="GAA3679054.1"/>
    <property type="molecule type" value="Genomic_DNA"/>
</dbReference>
<evidence type="ECO:0000313" key="1">
    <source>
        <dbReference type="EMBL" id="GAA3679054.1"/>
    </source>
</evidence>